<evidence type="ECO:0000313" key="3">
    <source>
        <dbReference type="EMBL" id="KZP22064.1"/>
    </source>
</evidence>
<dbReference type="GO" id="GO:0003677">
    <property type="term" value="F:DNA binding"/>
    <property type="evidence" value="ECO:0007669"/>
    <property type="project" value="InterPro"/>
</dbReference>
<keyword evidence="4" id="KW-1185">Reference proteome</keyword>
<accession>A0A166KMP6</accession>
<dbReference type="Proteomes" id="UP000076532">
    <property type="component" value="Unassembled WGS sequence"/>
</dbReference>
<dbReference type="GO" id="GO:0006310">
    <property type="term" value="P:DNA recombination"/>
    <property type="evidence" value="ECO:0007669"/>
    <property type="project" value="UniProtKB-KW"/>
</dbReference>
<name>A0A166KMP6_9AGAM</name>
<proteinExistence type="predicted"/>
<dbReference type="EMBL" id="KV417542">
    <property type="protein sequence ID" value="KZP22064.1"/>
    <property type="molecule type" value="Genomic_DNA"/>
</dbReference>
<keyword evidence="1" id="KW-0233">DNA recombination</keyword>
<protein>
    <recommendedName>
        <fullName evidence="5">DNA breaking-rejoining enzyme</fullName>
    </recommendedName>
</protein>
<dbReference type="InterPro" id="IPR013762">
    <property type="entry name" value="Integrase-like_cat_sf"/>
</dbReference>
<dbReference type="GO" id="GO:0015074">
    <property type="term" value="P:DNA integration"/>
    <property type="evidence" value="ECO:0007669"/>
    <property type="project" value="InterPro"/>
</dbReference>
<feature type="coiled-coil region" evidence="2">
    <location>
        <begin position="10"/>
        <end position="37"/>
    </location>
</feature>
<evidence type="ECO:0000313" key="4">
    <source>
        <dbReference type="Proteomes" id="UP000076532"/>
    </source>
</evidence>
<evidence type="ECO:0000256" key="2">
    <source>
        <dbReference type="SAM" id="Coils"/>
    </source>
</evidence>
<evidence type="ECO:0008006" key="5">
    <source>
        <dbReference type="Google" id="ProtNLM"/>
    </source>
</evidence>
<dbReference type="OrthoDB" id="3163890at2759"/>
<dbReference type="InterPro" id="IPR011010">
    <property type="entry name" value="DNA_brk_join_enz"/>
</dbReference>
<organism evidence="3 4">
    <name type="scientific">Athelia psychrophila</name>
    <dbReference type="NCBI Taxonomy" id="1759441"/>
    <lineage>
        <taxon>Eukaryota</taxon>
        <taxon>Fungi</taxon>
        <taxon>Dikarya</taxon>
        <taxon>Basidiomycota</taxon>
        <taxon>Agaricomycotina</taxon>
        <taxon>Agaricomycetes</taxon>
        <taxon>Agaricomycetidae</taxon>
        <taxon>Atheliales</taxon>
        <taxon>Atheliaceae</taxon>
        <taxon>Athelia</taxon>
    </lineage>
</organism>
<gene>
    <name evidence="3" type="ORF">FIBSPDRAFT_953162</name>
</gene>
<dbReference type="SUPFAM" id="SSF56349">
    <property type="entry name" value="DNA breaking-rejoining enzymes"/>
    <property type="match status" value="1"/>
</dbReference>
<dbReference type="Gene3D" id="1.10.443.10">
    <property type="entry name" value="Intergrase catalytic core"/>
    <property type="match status" value="1"/>
</dbReference>
<reference evidence="3 4" key="1">
    <citation type="journal article" date="2016" name="Mol. Biol. Evol.">
        <title>Comparative Genomics of Early-Diverging Mushroom-Forming Fungi Provides Insights into the Origins of Lignocellulose Decay Capabilities.</title>
        <authorList>
            <person name="Nagy L.G."/>
            <person name="Riley R."/>
            <person name="Tritt A."/>
            <person name="Adam C."/>
            <person name="Daum C."/>
            <person name="Floudas D."/>
            <person name="Sun H."/>
            <person name="Yadav J.S."/>
            <person name="Pangilinan J."/>
            <person name="Larsson K.H."/>
            <person name="Matsuura K."/>
            <person name="Barry K."/>
            <person name="Labutti K."/>
            <person name="Kuo R."/>
            <person name="Ohm R.A."/>
            <person name="Bhattacharya S.S."/>
            <person name="Shirouzu T."/>
            <person name="Yoshinaga Y."/>
            <person name="Martin F.M."/>
            <person name="Grigoriev I.V."/>
            <person name="Hibbett D.S."/>
        </authorList>
    </citation>
    <scope>NUCLEOTIDE SEQUENCE [LARGE SCALE GENOMIC DNA]</scope>
    <source>
        <strain evidence="3 4">CBS 109695</strain>
    </source>
</reference>
<dbReference type="AlphaFoldDB" id="A0A166KMP6"/>
<keyword evidence="2" id="KW-0175">Coiled coil</keyword>
<sequence length="416" mass="47807">MSDLQTADEKQISEQELMLHQEEFDSIQEQLEELFDEHTKGDYADNDKSPIAKHAAEIANAHITGGTRKAQRRITMAYFAFHMKKSHATGETWDPKAVTEQTPHDIRQFILQKCGDRAHGYEGCKFPTAVSTRAALTMWYRSLRPNESTIEWSQDKVSGQWRGLPTRSRIVAEFMVGLEKTKAKAGEISQSARALNQEDFHRMHDLCINSSQTLAEKKQGSVRYAAYLLAFLMMLRIDEVVSLTFESLDKIPQERTYFDVRLSTRKSAQTGVLHSWRLHANDQDIKMCPMRAIIRLRLAYGDSKVPTGPFFLKVNGYGAITDDPITNTVLGKALTQDLQKLGYSAWALYGTHSFRRGGCQYRIRVKDWTVDQVAIWGGWSQVEAITMFRYFYSPNDNHEYMNDYDRNDGQSKRVRY</sequence>
<evidence type="ECO:0000256" key="1">
    <source>
        <dbReference type="ARBA" id="ARBA00023172"/>
    </source>
</evidence>